<gene>
    <name evidence="2" type="ORF">A0H81_04525</name>
</gene>
<evidence type="ECO:0000313" key="2">
    <source>
        <dbReference type="EMBL" id="OBZ75213.1"/>
    </source>
</evidence>
<name>A0A1C7ME80_GRIFR</name>
<dbReference type="AlphaFoldDB" id="A0A1C7ME80"/>
<feature type="region of interest" description="Disordered" evidence="1">
    <location>
        <begin position="137"/>
        <end position="180"/>
    </location>
</feature>
<protein>
    <submittedName>
        <fullName evidence="2">Uncharacterized protein</fullName>
    </submittedName>
</protein>
<feature type="region of interest" description="Disordered" evidence="1">
    <location>
        <begin position="43"/>
        <end position="65"/>
    </location>
</feature>
<sequence length="180" mass="19554">MDTRRCGLGTRGHGGKTHYAQIVARREEEGQLCARVPRCRGGAQPEAQHLGGAKANASSASRRHSVRRFVRTERRLGLGSTDALIRAANRSAPARRWCGPGGEKGMGVLSVPYSCVSSDCGKGRSDHRIRMTNDLRSSLAGRESSLPEASQNYSSTREEAKLTRSFSHRSNSESLSEVNT</sequence>
<reference evidence="2 3" key="1">
    <citation type="submission" date="2016-03" db="EMBL/GenBank/DDBJ databases">
        <title>Whole genome sequencing of Grifola frondosa 9006-11.</title>
        <authorList>
            <person name="Min B."/>
            <person name="Park H."/>
            <person name="Kim J.-G."/>
            <person name="Cho H."/>
            <person name="Oh Y.-L."/>
            <person name="Kong W.-S."/>
            <person name="Choi I.-G."/>
        </authorList>
    </citation>
    <scope>NUCLEOTIDE SEQUENCE [LARGE SCALE GENOMIC DNA]</scope>
    <source>
        <strain evidence="2 3">9006-11</strain>
    </source>
</reference>
<feature type="compositionally biased region" description="Polar residues" evidence="1">
    <location>
        <begin position="164"/>
        <end position="180"/>
    </location>
</feature>
<comment type="caution">
    <text evidence="2">The sequence shown here is derived from an EMBL/GenBank/DDBJ whole genome shotgun (WGS) entry which is preliminary data.</text>
</comment>
<dbReference type="Proteomes" id="UP000092993">
    <property type="component" value="Unassembled WGS sequence"/>
</dbReference>
<evidence type="ECO:0000313" key="3">
    <source>
        <dbReference type="Proteomes" id="UP000092993"/>
    </source>
</evidence>
<evidence type="ECO:0000256" key="1">
    <source>
        <dbReference type="SAM" id="MobiDB-lite"/>
    </source>
</evidence>
<organism evidence="2 3">
    <name type="scientific">Grifola frondosa</name>
    <name type="common">Maitake</name>
    <name type="synonym">Polyporus frondosus</name>
    <dbReference type="NCBI Taxonomy" id="5627"/>
    <lineage>
        <taxon>Eukaryota</taxon>
        <taxon>Fungi</taxon>
        <taxon>Dikarya</taxon>
        <taxon>Basidiomycota</taxon>
        <taxon>Agaricomycotina</taxon>
        <taxon>Agaricomycetes</taxon>
        <taxon>Polyporales</taxon>
        <taxon>Grifolaceae</taxon>
        <taxon>Grifola</taxon>
    </lineage>
</organism>
<dbReference type="EMBL" id="LUGG01000004">
    <property type="protein sequence ID" value="OBZ75213.1"/>
    <property type="molecule type" value="Genomic_DNA"/>
</dbReference>
<proteinExistence type="predicted"/>
<keyword evidence="3" id="KW-1185">Reference proteome</keyword>
<accession>A0A1C7ME80</accession>